<dbReference type="RefSeq" id="WP_188980283.1">
    <property type="nucleotide sequence ID" value="NZ_BMPG01000004.1"/>
</dbReference>
<evidence type="ECO:0000313" key="2">
    <source>
        <dbReference type="Proteomes" id="UP000607197"/>
    </source>
</evidence>
<dbReference type="OrthoDB" id="212869at2157"/>
<evidence type="ECO:0008006" key="3">
    <source>
        <dbReference type="Google" id="ProtNLM"/>
    </source>
</evidence>
<dbReference type="InterPro" id="IPR016181">
    <property type="entry name" value="Acyl_CoA_acyltransferase"/>
</dbReference>
<accession>A0A830FF80</accession>
<gene>
    <name evidence="1" type="ORF">GCM10009039_29500</name>
</gene>
<reference evidence="1" key="2">
    <citation type="submission" date="2020-09" db="EMBL/GenBank/DDBJ databases">
        <authorList>
            <person name="Sun Q."/>
            <person name="Ohkuma M."/>
        </authorList>
    </citation>
    <scope>NUCLEOTIDE SEQUENCE</scope>
    <source>
        <strain evidence="1">JCM 19596</strain>
    </source>
</reference>
<dbReference type="AlphaFoldDB" id="A0A830FF80"/>
<sequence>MEEMEVREATPADVDAICALLDAPTRATERLLAERSVVVGEADVEANASAAEDDRQIVGVCAFDYWDDAVQVTRLASETGAVDALLAPALERAAAAGVPVEVLVVDGGLVEALRAAGFEETEGGPRFEGRVTRVFRQEP</sequence>
<evidence type="ECO:0000313" key="1">
    <source>
        <dbReference type="EMBL" id="GGL69625.1"/>
    </source>
</evidence>
<dbReference type="SUPFAM" id="SSF55729">
    <property type="entry name" value="Acyl-CoA N-acyltransferases (Nat)"/>
    <property type="match status" value="1"/>
</dbReference>
<proteinExistence type="predicted"/>
<dbReference type="EMBL" id="BMPG01000004">
    <property type="protein sequence ID" value="GGL69625.1"/>
    <property type="molecule type" value="Genomic_DNA"/>
</dbReference>
<comment type="caution">
    <text evidence="1">The sequence shown here is derived from an EMBL/GenBank/DDBJ whole genome shotgun (WGS) entry which is preliminary data.</text>
</comment>
<organism evidence="1 2">
    <name type="scientific">Halocalculus aciditolerans</name>
    <dbReference type="NCBI Taxonomy" id="1383812"/>
    <lineage>
        <taxon>Archaea</taxon>
        <taxon>Methanobacteriati</taxon>
        <taxon>Methanobacteriota</taxon>
        <taxon>Stenosarchaea group</taxon>
        <taxon>Halobacteria</taxon>
        <taxon>Halobacteriales</taxon>
        <taxon>Halobacteriaceae</taxon>
        <taxon>Halocalculus</taxon>
    </lineage>
</organism>
<keyword evidence="2" id="KW-1185">Reference proteome</keyword>
<dbReference type="Gene3D" id="3.40.630.30">
    <property type="match status" value="1"/>
</dbReference>
<name>A0A830FF80_9EURY</name>
<dbReference type="Proteomes" id="UP000607197">
    <property type="component" value="Unassembled WGS sequence"/>
</dbReference>
<protein>
    <recommendedName>
        <fullName evidence="3">N-acetyltransferase domain-containing protein</fullName>
    </recommendedName>
</protein>
<reference evidence="1" key="1">
    <citation type="journal article" date="2014" name="Int. J. Syst. Evol. Microbiol.">
        <title>Complete genome sequence of Corynebacterium casei LMG S-19264T (=DSM 44701T), isolated from a smear-ripened cheese.</title>
        <authorList>
            <consortium name="US DOE Joint Genome Institute (JGI-PGF)"/>
            <person name="Walter F."/>
            <person name="Albersmeier A."/>
            <person name="Kalinowski J."/>
            <person name="Ruckert C."/>
        </authorList>
    </citation>
    <scope>NUCLEOTIDE SEQUENCE</scope>
    <source>
        <strain evidence="1">JCM 19596</strain>
    </source>
</reference>